<dbReference type="GO" id="GO:0016020">
    <property type="term" value="C:membrane"/>
    <property type="evidence" value="ECO:0007669"/>
    <property type="project" value="InterPro"/>
</dbReference>
<sequence length="121" mass="13358">MSKSTRVISNKILKEAVKQSFIKLNPKLIIKNPIMFIVEIGFLITLVTSIFPNFITSKLDTSLSFTISLILFFTILFANSAESIAEGRGKAQADSLKKSKKDIIVNKLLPNGNVEKIPSTS</sequence>
<keyword evidence="1" id="KW-0472">Membrane</keyword>
<dbReference type="GO" id="GO:0008556">
    <property type="term" value="F:P-type potassium transmembrane transporter activity"/>
    <property type="evidence" value="ECO:0007669"/>
    <property type="project" value="InterPro"/>
</dbReference>
<dbReference type="EMBL" id="LGSS01000005">
    <property type="protein sequence ID" value="KNF08902.1"/>
    <property type="molecule type" value="Genomic_DNA"/>
</dbReference>
<dbReference type="PANTHER" id="PTHR43743:SF1">
    <property type="entry name" value="POTASSIUM-TRANSPORTING ATPASE ATP-BINDING SUBUNIT"/>
    <property type="match status" value="1"/>
</dbReference>
<dbReference type="Proteomes" id="UP000037267">
    <property type="component" value="Unassembled WGS sequence"/>
</dbReference>
<proteinExistence type="predicted"/>
<feature type="transmembrane region" description="Helical" evidence="1">
    <location>
        <begin position="61"/>
        <end position="78"/>
    </location>
</feature>
<name>A0A0L0WBT2_GOTPU</name>
<dbReference type="STRING" id="1503.CLPU_5c02090"/>
<organism evidence="2 3">
    <name type="scientific">Gottschalkia purinilytica</name>
    <name type="common">Clostridium purinilyticum</name>
    <dbReference type="NCBI Taxonomy" id="1503"/>
    <lineage>
        <taxon>Bacteria</taxon>
        <taxon>Bacillati</taxon>
        <taxon>Bacillota</taxon>
        <taxon>Tissierellia</taxon>
        <taxon>Tissierellales</taxon>
        <taxon>Gottschalkiaceae</taxon>
        <taxon>Gottschalkia</taxon>
    </lineage>
</organism>
<evidence type="ECO:0000256" key="1">
    <source>
        <dbReference type="SAM" id="Phobius"/>
    </source>
</evidence>
<feature type="transmembrane region" description="Helical" evidence="1">
    <location>
        <begin position="34"/>
        <end position="55"/>
    </location>
</feature>
<keyword evidence="1" id="KW-1133">Transmembrane helix</keyword>
<dbReference type="PATRIC" id="fig|1503.3.peg.2737"/>
<protein>
    <recommendedName>
        <fullName evidence="4">Potassium-transporting ATPase subunit B</fullName>
    </recommendedName>
</protein>
<comment type="caution">
    <text evidence="2">The sequence shown here is derived from an EMBL/GenBank/DDBJ whole genome shotgun (WGS) entry which is preliminary data.</text>
</comment>
<dbReference type="GO" id="GO:0005524">
    <property type="term" value="F:ATP binding"/>
    <property type="evidence" value="ECO:0007669"/>
    <property type="project" value="UniProtKB-KW"/>
</dbReference>
<keyword evidence="1" id="KW-0812">Transmembrane</keyword>
<accession>A0A0L0WBT2</accession>
<reference evidence="3" key="1">
    <citation type="submission" date="2015-07" db="EMBL/GenBank/DDBJ databases">
        <title>Draft genome sequence of the purine-degrading Gottschalkia purinilyticum DSM 1384 (formerly Clostridium purinilyticum).</title>
        <authorList>
            <person name="Poehlein A."/>
            <person name="Schiel-Bengelsdorf B."/>
            <person name="Bengelsdorf F.R."/>
            <person name="Daniel R."/>
            <person name="Duerre P."/>
        </authorList>
    </citation>
    <scope>NUCLEOTIDE SEQUENCE [LARGE SCALE GENOMIC DNA]</scope>
    <source>
        <strain evidence="3">DSM 1384</strain>
    </source>
</reference>
<evidence type="ECO:0000313" key="2">
    <source>
        <dbReference type="EMBL" id="KNF08902.1"/>
    </source>
</evidence>
<keyword evidence="3" id="KW-1185">Reference proteome</keyword>
<dbReference type="PANTHER" id="PTHR43743">
    <property type="entry name" value="POTASSIUM-TRANSPORTING ATPASE ATP-BINDING SUBUNIT"/>
    <property type="match status" value="1"/>
</dbReference>
<dbReference type="AlphaFoldDB" id="A0A0L0WBT2"/>
<dbReference type="InterPro" id="IPR006391">
    <property type="entry name" value="P-type_ATPase_bsu_IA"/>
</dbReference>
<evidence type="ECO:0000313" key="3">
    <source>
        <dbReference type="Proteomes" id="UP000037267"/>
    </source>
</evidence>
<evidence type="ECO:0008006" key="4">
    <source>
        <dbReference type="Google" id="ProtNLM"/>
    </source>
</evidence>
<gene>
    <name evidence="2" type="ORF">CLPU_5c02090</name>
</gene>
<dbReference type="RefSeq" id="WP_050354988.1">
    <property type="nucleotide sequence ID" value="NZ_LGSS01000005.1"/>
</dbReference>